<reference evidence="1 2" key="1">
    <citation type="submission" date="2015-11" db="EMBL/GenBank/DDBJ databases">
        <authorList>
            <person name="Aziz R.M."/>
            <person name="Carl E.L."/>
            <person name="Farooq M.A."/>
            <person name="Gal B."/>
            <person name="Garcia Martinez K."/>
            <person name="Mathew K.J."/>
            <person name="Obando D.J."/>
            <person name="Robinson K.M."/>
            <person name="Robinson M.D."/>
            <person name="Sanders L.M."/>
            <person name="Silva M.P."/>
            <person name="Tasnim L."/>
            <person name="Vo M."/>
            <person name="Vo Q.D."/>
            <person name="Simon S.E."/>
            <person name="Hughes L.E."/>
            <person name="Benjamin R.C."/>
            <person name="Bradley K.W."/>
            <person name="Asai D.J."/>
            <person name="Bowman C.A."/>
            <person name="Russell D.A."/>
            <person name="Pope W.H."/>
            <person name="Jacobs-Sera D."/>
            <person name="Hendrix R.W."/>
            <person name="Hatfull G.F."/>
        </authorList>
    </citation>
    <scope>NUCLEOTIDE SEQUENCE [LARGE SCALE GENOMIC DNA]</scope>
</reference>
<dbReference type="KEGG" id="vg:40079045"/>
<dbReference type="Proteomes" id="UP000222527">
    <property type="component" value="Segment"/>
</dbReference>
<proteinExistence type="predicted"/>
<evidence type="ECO:0000313" key="1">
    <source>
        <dbReference type="EMBL" id="ALY08774.1"/>
    </source>
</evidence>
<protein>
    <submittedName>
        <fullName evidence="1">Uncharacterized protein</fullName>
    </submittedName>
</protein>
<gene>
    <name evidence="1" type="primary">91</name>
    <name evidence="1" type="ORF">CIRCUM_91</name>
</gene>
<dbReference type="GeneID" id="40079045"/>
<dbReference type="OrthoDB" id="33871at10239"/>
<accession>A0A0U4IDB7</accession>
<keyword evidence="2" id="KW-1185">Reference proteome</keyword>
<name>A0A0U4IDB7_9CAUD</name>
<organism evidence="1 2">
    <name type="scientific">Arthrobacter phage Circum</name>
    <dbReference type="NCBI Taxonomy" id="1772295"/>
    <lineage>
        <taxon>Viruses</taxon>
        <taxon>Duplodnaviria</taxon>
        <taxon>Heunggongvirae</taxon>
        <taxon>Uroviricota</taxon>
        <taxon>Caudoviricetes</taxon>
        <taxon>Mudcatvirus</taxon>
        <taxon>Mudcatvirus circum</taxon>
    </lineage>
</organism>
<evidence type="ECO:0000313" key="2">
    <source>
        <dbReference type="Proteomes" id="UP000222527"/>
    </source>
</evidence>
<dbReference type="EMBL" id="KU160642">
    <property type="protein sequence ID" value="ALY08774.1"/>
    <property type="molecule type" value="Genomic_DNA"/>
</dbReference>
<dbReference type="RefSeq" id="YP_009603180.1">
    <property type="nucleotide sequence ID" value="NC_041948.1"/>
</dbReference>
<sequence length="87" mass="10282">MTEVYIKRHTEWRKLECNFRYEMSEDGWVRHSLTKAGKAISYDKDRSEAFVTLWDGKKSVRHIVKDLYKATYPDKVNVNESSHNGIS</sequence>